<dbReference type="HOGENOM" id="CLU_2640942_0_0_1"/>
<dbReference type="EMBL" id="CAQQ02394252">
    <property type="status" value="NOT_ANNOTATED_CDS"/>
    <property type="molecule type" value="Genomic_DNA"/>
</dbReference>
<reference evidence="2" key="1">
    <citation type="submission" date="2013-02" db="EMBL/GenBank/DDBJ databases">
        <authorList>
            <person name="Hughes D."/>
        </authorList>
    </citation>
    <scope>NUCLEOTIDE SEQUENCE</scope>
    <source>
        <strain>Durham</strain>
        <strain evidence="2">NC isolate 2 -- Noor lab</strain>
    </source>
</reference>
<name>T1GR80_MEGSC</name>
<sequence length="77" mass="8460">MITNADANIVCKAQLFYTPLAPLAPTHRPTLYPNSIGNLKERRKIESNSTTNAISLHITQTPSTKFAGKGFWGQNCV</sequence>
<dbReference type="AlphaFoldDB" id="T1GR80"/>
<accession>T1GR80</accession>
<reference evidence="1" key="2">
    <citation type="submission" date="2015-06" db="UniProtKB">
        <authorList>
            <consortium name="EnsemblMetazoa"/>
        </authorList>
    </citation>
    <scope>IDENTIFICATION</scope>
</reference>
<evidence type="ECO:0000313" key="2">
    <source>
        <dbReference type="Proteomes" id="UP000015102"/>
    </source>
</evidence>
<dbReference type="Proteomes" id="UP000015102">
    <property type="component" value="Unassembled WGS sequence"/>
</dbReference>
<evidence type="ECO:0000313" key="1">
    <source>
        <dbReference type="EnsemblMetazoa" id="MESCA006156-PA"/>
    </source>
</evidence>
<dbReference type="EnsemblMetazoa" id="MESCA006156-RA">
    <property type="protein sequence ID" value="MESCA006156-PA"/>
    <property type="gene ID" value="MESCA006156"/>
</dbReference>
<organism evidence="1 2">
    <name type="scientific">Megaselia scalaris</name>
    <name type="common">Humpbacked fly</name>
    <name type="synonym">Phora scalaris</name>
    <dbReference type="NCBI Taxonomy" id="36166"/>
    <lineage>
        <taxon>Eukaryota</taxon>
        <taxon>Metazoa</taxon>
        <taxon>Ecdysozoa</taxon>
        <taxon>Arthropoda</taxon>
        <taxon>Hexapoda</taxon>
        <taxon>Insecta</taxon>
        <taxon>Pterygota</taxon>
        <taxon>Neoptera</taxon>
        <taxon>Endopterygota</taxon>
        <taxon>Diptera</taxon>
        <taxon>Brachycera</taxon>
        <taxon>Muscomorpha</taxon>
        <taxon>Platypezoidea</taxon>
        <taxon>Phoridae</taxon>
        <taxon>Megaseliini</taxon>
        <taxon>Megaselia</taxon>
    </lineage>
</organism>
<protein>
    <submittedName>
        <fullName evidence="1">Uncharacterized protein</fullName>
    </submittedName>
</protein>
<dbReference type="EMBL" id="CAQQ02394253">
    <property type="status" value="NOT_ANNOTATED_CDS"/>
    <property type="molecule type" value="Genomic_DNA"/>
</dbReference>
<proteinExistence type="predicted"/>
<keyword evidence="2" id="KW-1185">Reference proteome</keyword>